<dbReference type="PANTHER" id="PTHR46825:SF11">
    <property type="entry name" value="PENICILLIN-BINDING PROTEIN 4"/>
    <property type="match status" value="1"/>
</dbReference>
<reference evidence="4" key="1">
    <citation type="submission" date="2022-01" db="EMBL/GenBank/DDBJ databases">
        <title>PSI-footprinting approach for the identification of protein synthesis inhibitor producers.</title>
        <authorList>
            <person name="Handel F."/>
            <person name="Kulik A."/>
            <person name="Wex K.W."/>
            <person name="Berscheid A."/>
            <person name="Saur J.S."/>
            <person name="Winkler A."/>
            <person name="Wibberg D."/>
            <person name="Kalinowski J."/>
            <person name="Broetz-Oesterhelt H."/>
            <person name="Mast Y."/>
        </authorList>
    </citation>
    <scope>NUCLEOTIDE SEQUENCE</scope>
    <source>
        <strain evidence="4">KNN 49.3e</strain>
    </source>
</reference>
<dbReference type="Gene3D" id="3.40.710.10">
    <property type="entry name" value="DD-peptidase/beta-lactamase superfamily"/>
    <property type="match status" value="1"/>
</dbReference>
<proteinExistence type="predicted"/>
<evidence type="ECO:0000259" key="3">
    <source>
        <dbReference type="Pfam" id="PF00144"/>
    </source>
</evidence>
<dbReference type="PANTHER" id="PTHR46825">
    <property type="entry name" value="D-ALANYL-D-ALANINE-CARBOXYPEPTIDASE/ENDOPEPTIDASE AMPH"/>
    <property type="match status" value="1"/>
</dbReference>
<evidence type="ECO:0000256" key="2">
    <source>
        <dbReference type="ARBA" id="ARBA00023136"/>
    </source>
</evidence>
<accession>A0ABY4P6J0</accession>
<dbReference type="Proteomes" id="UP000830158">
    <property type="component" value="Chromosome"/>
</dbReference>
<keyword evidence="2" id="KW-0472">Membrane</keyword>
<organism evidence="4 5">
    <name type="scientific">Amycolatopsis thermalba</name>
    <dbReference type="NCBI Taxonomy" id="944492"/>
    <lineage>
        <taxon>Bacteria</taxon>
        <taxon>Bacillati</taxon>
        <taxon>Actinomycetota</taxon>
        <taxon>Actinomycetes</taxon>
        <taxon>Pseudonocardiales</taxon>
        <taxon>Pseudonocardiaceae</taxon>
        <taxon>Amycolatopsis</taxon>
    </lineage>
</organism>
<name>A0ABY4P6J0_9PSEU</name>
<sequence>MARVAGIDAVAAETGFSGVVRVDSGGRTFARAYGFAHRGLRVPNTVGTSFALASGTKGLTALTIAALAERGVLGLDTTARSLLGDDLPLIGDEVTVEHLLAHRSGIGDYCDEDADRPITDHILPVPVHELATTEDYLRVLDGHPPKFPPGQRFSYCNSGYVVLALLAERAAGRPFGELVHDLVCVPAGMTDTAFLRSDEPAAGVALGYVGERRTNVFHLPVLGSGDGGIHSTAADVHAFWTALFAGRIVPLSRVRDLTAPRSHVQAENMRYGLGFWLTGDAVQLEGHDAGVSFRTVHSGATTWTVLSNTSEGAWPVARRITELTA</sequence>
<evidence type="ECO:0000256" key="1">
    <source>
        <dbReference type="ARBA" id="ARBA00004370"/>
    </source>
</evidence>
<protein>
    <submittedName>
        <fullName evidence="4">Beta-lactamase family protein</fullName>
    </submittedName>
</protein>
<evidence type="ECO:0000313" key="4">
    <source>
        <dbReference type="EMBL" id="UQS27884.1"/>
    </source>
</evidence>
<evidence type="ECO:0000313" key="5">
    <source>
        <dbReference type="Proteomes" id="UP000830158"/>
    </source>
</evidence>
<dbReference type="InterPro" id="IPR050491">
    <property type="entry name" value="AmpC-like"/>
</dbReference>
<dbReference type="SUPFAM" id="SSF56601">
    <property type="entry name" value="beta-lactamase/transpeptidase-like"/>
    <property type="match status" value="1"/>
</dbReference>
<comment type="subcellular location">
    <subcellularLocation>
        <location evidence="1">Membrane</location>
    </subcellularLocation>
</comment>
<keyword evidence="5" id="KW-1185">Reference proteome</keyword>
<dbReference type="EMBL" id="CP091196">
    <property type="protein sequence ID" value="UQS27884.1"/>
    <property type="molecule type" value="Genomic_DNA"/>
</dbReference>
<dbReference type="InterPro" id="IPR001466">
    <property type="entry name" value="Beta-lactam-related"/>
</dbReference>
<gene>
    <name evidence="4" type="ORF">L1857_16570</name>
</gene>
<dbReference type="RefSeq" id="WP_240323106.1">
    <property type="nucleotide sequence ID" value="NZ_CP091196.1"/>
</dbReference>
<dbReference type="InterPro" id="IPR012338">
    <property type="entry name" value="Beta-lactam/transpept-like"/>
</dbReference>
<feature type="domain" description="Beta-lactamase-related" evidence="3">
    <location>
        <begin position="16"/>
        <end position="318"/>
    </location>
</feature>
<dbReference type="Pfam" id="PF00144">
    <property type="entry name" value="Beta-lactamase"/>
    <property type="match status" value="1"/>
</dbReference>